<dbReference type="InterPro" id="IPR029052">
    <property type="entry name" value="Metallo-depent_PP-like"/>
</dbReference>
<evidence type="ECO:0000313" key="3">
    <source>
        <dbReference type="Proteomes" id="UP000214720"/>
    </source>
</evidence>
<dbReference type="AlphaFoldDB" id="A0A226WRH9"/>
<sequence>MIECILNHDFVLRNAHAALEELNTPIDEDDRRGLTDDPLDKFTEAERNEVADALRAALGREKLAVSYSGSSERAPAVRGQEAPLMDWAFVSHDAIISIVQSALDEHLRSIENAVTQAPPEPDDDRRAAETRIPVSNEGLEALVARRDDDDRRVFDAFSQTDPRWVASLIAKGITMLKGKHPFPADPAPALNIAENARVIMIGDWATGLPRATDMASNVIQRWIDEAAGRERHVIHLGDVYYSGWPEESKKHLLDPWPVKTGQEQEIKSWCLNGNHDMFSGGIGYFDTILSDTRFRNQNGSSRFELRHPKWQILGLDSAYEDNSLDAGGQVDWVLKRLTDATDSGRKNLLLSHHQLFSAYESGSEKMAAQMHDALSAGLIRSWFWGHEHRCAIYKPFMGVEYARCIGHGGVPVYQWRKVADPVNPPASYEFRGSFTTPPGIERWADFGFVVLDFDANGTIRAYYVDETGNAFYGAQQDGQGRLYEEIN</sequence>
<dbReference type="RefSeq" id="WP_144021448.1">
    <property type="nucleotide sequence ID" value="NZ_MTHB01000251.1"/>
</dbReference>
<name>A0A226WRH9_CABSO</name>
<dbReference type="InterPro" id="IPR004843">
    <property type="entry name" value="Calcineurin-like_PHP"/>
</dbReference>
<dbReference type="Gene3D" id="3.60.21.10">
    <property type="match status" value="1"/>
</dbReference>
<dbReference type="Proteomes" id="UP000214720">
    <property type="component" value="Unassembled WGS sequence"/>
</dbReference>
<proteinExistence type="predicted"/>
<protein>
    <recommendedName>
        <fullName evidence="1">Calcineurin-like phosphoesterase domain-containing protein</fullName>
    </recommendedName>
</protein>
<accession>A0A226WRH9</accession>
<organism evidence="2 3">
    <name type="scientific">Caballeronia sordidicola</name>
    <name type="common">Burkholderia sordidicola</name>
    <dbReference type="NCBI Taxonomy" id="196367"/>
    <lineage>
        <taxon>Bacteria</taxon>
        <taxon>Pseudomonadati</taxon>
        <taxon>Pseudomonadota</taxon>
        <taxon>Betaproteobacteria</taxon>
        <taxon>Burkholderiales</taxon>
        <taxon>Burkholderiaceae</taxon>
        <taxon>Caballeronia</taxon>
    </lineage>
</organism>
<dbReference type="OrthoDB" id="606379at2"/>
<reference evidence="3" key="1">
    <citation type="submission" date="2017-01" db="EMBL/GenBank/DDBJ databases">
        <title>Genome Analysis of Deinococcus marmoris KOPRI26562.</title>
        <authorList>
            <person name="Kim J.H."/>
            <person name="Oh H.-M."/>
        </authorList>
    </citation>
    <scope>NUCLEOTIDE SEQUENCE [LARGE SCALE GENOMIC DNA]</scope>
    <source>
        <strain evidence="3">PAMC 26633</strain>
    </source>
</reference>
<dbReference type="SUPFAM" id="SSF56300">
    <property type="entry name" value="Metallo-dependent phosphatases"/>
    <property type="match status" value="1"/>
</dbReference>
<feature type="domain" description="Calcineurin-like phosphoesterase" evidence="1">
    <location>
        <begin position="197"/>
        <end position="390"/>
    </location>
</feature>
<dbReference type="Pfam" id="PF00149">
    <property type="entry name" value="Metallophos"/>
    <property type="match status" value="1"/>
</dbReference>
<evidence type="ECO:0000313" key="2">
    <source>
        <dbReference type="EMBL" id="OXC73407.1"/>
    </source>
</evidence>
<evidence type="ECO:0000259" key="1">
    <source>
        <dbReference type="Pfam" id="PF00149"/>
    </source>
</evidence>
<dbReference type="EMBL" id="MTHB01000251">
    <property type="protein sequence ID" value="OXC73407.1"/>
    <property type="molecule type" value="Genomic_DNA"/>
</dbReference>
<comment type="caution">
    <text evidence="2">The sequence shown here is derived from an EMBL/GenBank/DDBJ whole genome shotgun (WGS) entry which is preliminary data.</text>
</comment>
<gene>
    <name evidence="2" type="ORF">BSU04_37055</name>
</gene>
<dbReference type="GO" id="GO:0016787">
    <property type="term" value="F:hydrolase activity"/>
    <property type="evidence" value="ECO:0007669"/>
    <property type="project" value="InterPro"/>
</dbReference>